<feature type="compositionally biased region" description="Low complexity" evidence="1">
    <location>
        <begin position="28"/>
        <end position="41"/>
    </location>
</feature>
<dbReference type="InterPro" id="IPR011990">
    <property type="entry name" value="TPR-like_helical_dom_sf"/>
</dbReference>
<feature type="compositionally biased region" description="Gly residues" evidence="1">
    <location>
        <begin position="336"/>
        <end position="357"/>
    </location>
</feature>
<proteinExistence type="predicted"/>
<feature type="compositionally biased region" description="Low complexity" evidence="1">
    <location>
        <begin position="359"/>
        <end position="387"/>
    </location>
</feature>
<feature type="region of interest" description="Disordered" evidence="1">
    <location>
        <begin position="1"/>
        <end position="47"/>
    </location>
</feature>
<reference evidence="2 3" key="1">
    <citation type="journal article" date="2020" name="Elife">
        <title>Loss of centromere function drives karyotype evolution in closely related Malassezia species.</title>
        <authorList>
            <person name="Sankaranarayanan S.R."/>
            <person name="Ianiri G."/>
            <person name="Coelho M.A."/>
            <person name="Reza M.H."/>
            <person name="Thimmappa B.C."/>
            <person name="Ganguly P."/>
            <person name="Vadnala R.N."/>
            <person name="Sun S."/>
            <person name="Siddharthan R."/>
            <person name="Tellgren-Roth C."/>
            <person name="Dawson T.L."/>
            <person name="Heitman J."/>
            <person name="Sanyal K."/>
        </authorList>
    </citation>
    <scope>NUCLEOTIDE SEQUENCE [LARGE SCALE GENOMIC DNA]</scope>
    <source>
        <strain evidence="2">CBS14141</strain>
    </source>
</reference>
<gene>
    <name evidence="2" type="ORF">GLX27_004512</name>
</gene>
<feature type="region of interest" description="Disordered" evidence="1">
    <location>
        <begin position="336"/>
        <end position="432"/>
    </location>
</feature>
<dbReference type="Gene3D" id="1.25.40.10">
    <property type="entry name" value="Tetratricopeptide repeat domain"/>
    <property type="match status" value="1"/>
</dbReference>
<dbReference type="Proteomes" id="UP000818624">
    <property type="component" value="Chromosome 7"/>
</dbReference>
<organism evidence="2 3">
    <name type="scientific">Malassezia furfur</name>
    <name type="common">Pityriasis versicolor infection agent</name>
    <name type="synonym">Pityrosporum furfur</name>
    <dbReference type="NCBI Taxonomy" id="55194"/>
    <lineage>
        <taxon>Eukaryota</taxon>
        <taxon>Fungi</taxon>
        <taxon>Dikarya</taxon>
        <taxon>Basidiomycota</taxon>
        <taxon>Ustilaginomycotina</taxon>
        <taxon>Malasseziomycetes</taxon>
        <taxon>Malasseziales</taxon>
        <taxon>Malasseziaceae</taxon>
        <taxon>Malassezia</taxon>
    </lineage>
</organism>
<protein>
    <submittedName>
        <fullName evidence="2">Uncharacterized protein</fullName>
    </submittedName>
</protein>
<accession>A0ABY8EW90</accession>
<sequence length="775" mass="81829">MPVPARRSRRSTPRGASAHPRGSGGSSSGASGSSSGSSSARALRHRTEAEVHQLVAELDALAHQLRTAPLTHPTQCIELYATQKTFLTTSLTLLDVLEAGRRATHTRQLPELHTMLRRTWHDGIEAPLARLSAALAATAAAPSADGADDGAAPAPYTVVVDALESMLCHTYATCANTYERATELRVRRACVEWLGDLACRQLVFLHYVHAAHLDAELAHTDDQPRGRPVRRVSARHVVREELDAWQTSAYSWYGAAIRAAPHEGHLYTALAQLAGPYELRALYYACKSVQVVHPSADARTLLCGLGTRAAQAHRTRPDATVLELLVAVHVALAGGETGAGGGGSGGRAPGGGGGKRGAGARAGASATAHGSASSSSHDSASANGSDATSTSNGSAASPRATRASPRASPCATRASPRASPCATHASPCASPSPLPTAADAILTTLARAAERFCVRGGGMAYAGTRFPHMLRDTDWMMLGMSSIAALFAFGRPDAYVDIRELAAYRTPSSARLFSDEHAACVAARLDRHAPPPPDYRPDGCADVALARGVPWPCACALQLVVQLIHVAAHLQHEALENRVAHINAPTAFLVIVCTALHILALRAHTHAAARTLVDVLRTHVPWTTLEAFARVDVLDEAPLAAPHLLARAKRTLPEDWCLRGIAWNTYHPAVLHDTTPAGGPAAVAAAAAAHASAPEPNEAWAGGATFAYDSETHMFAELGARTRYYASLKTHAYLSAYVQDPDLQALLRVRHARFHLLHAALRDALDALDAPDVPE</sequence>
<dbReference type="EMBL" id="CP046240">
    <property type="protein sequence ID" value="WFD49827.1"/>
    <property type="molecule type" value="Genomic_DNA"/>
</dbReference>
<name>A0ABY8EW90_MALFU</name>
<evidence type="ECO:0000313" key="2">
    <source>
        <dbReference type="EMBL" id="WFD49827.1"/>
    </source>
</evidence>
<dbReference type="SUPFAM" id="SSF48452">
    <property type="entry name" value="TPR-like"/>
    <property type="match status" value="1"/>
</dbReference>
<keyword evidence="3" id="KW-1185">Reference proteome</keyword>
<feature type="compositionally biased region" description="Basic residues" evidence="1">
    <location>
        <begin position="1"/>
        <end position="12"/>
    </location>
</feature>
<evidence type="ECO:0000313" key="3">
    <source>
        <dbReference type="Proteomes" id="UP000818624"/>
    </source>
</evidence>
<feature type="compositionally biased region" description="Low complexity" evidence="1">
    <location>
        <begin position="394"/>
        <end position="411"/>
    </location>
</feature>
<evidence type="ECO:0000256" key="1">
    <source>
        <dbReference type="SAM" id="MobiDB-lite"/>
    </source>
</evidence>